<reference evidence="7" key="1">
    <citation type="submission" date="2016-06" db="UniProtKB">
        <authorList>
            <consortium name="WormBaseParasite"/>
        </authorList>
    </citation>
    <scope>IDENTIFICATION</scope>
</reference>
<protein>
    <submittedName>
        <fullName evidence="7">Histidine triad domain protein</fullName>
    </submittedName>
</protein>
<sequence length="168" mass="18978">MKFLSTTQILFSLSQRNFEFCKIYQQKQLWHTSMLRKMKSEVEKAQTAGRENDTIFGKIIRKEIPADIIMEDDDVLAFHDISPQAPVHFLVIPKKQIAMLQDVKNQGSVLQDEVILGKLLVAAANAACKLGLKDGYRVVINNGKHGCQSVYHLHLHVLGGRQLGWPPT</sequence>
<dbReference type="Pfam" id="PF01230">
    <property type="entry name" value="HIT"/>
    <property type="match status" value="1"/>
</dbReference>
<evidence type="ECO:0000313" key="6">
    <source>
        <dbReference type="Proteomes" id="UP000267606"/>
    </source>
</evidence>
<feature type="domain" description="HIT" evidence="4">
    <location>
        <begin position="55"/>
        <end position="168"/>
    </location>
</feature>
<dbReference type="SUPFAM" id="SSF54197">
    <property type="entry name" value="HIT-like"/>
    <property type="match status" value="1"/>
</dbReference>
<accession>A0A183H8P5</accession>
<evidence type="ECO:0000259" key="4">
    <source>
        <dbReference type="PROSITE" id="PS51084"/>
    </source>
</evidence>
<keyword evidence="6" id="KW-1185">Reference proteome</keyword>
<dbReference type="PROSITE" id="PS00892">
    <property type="entry name" value="HIT_1"/>
    <property type="match status" value="1"/>
</dbReference>
<proteinExistence type="predicted"/>
<dbReference type="AlphaFoldDB" id="A0A183H8P5"/>
<dbReference type="InterPro" id="IPR036265">
    <property type="entry name" value="HIT-like_sf"/>
</dbReference>
<evidence type="ECO:0000313" key="5">
    <source>
        <dbReference type="EMBL" id="VDO37999.1"/>
    </source>
</evidence>
<dbReference type="InterPro" id="IPR019808">
    <property type="entry name" value="Histidine_triad_CS"/>
</dbReference>
<feature type="short sequence motif" description="Histidine triad motif" evidence="2 3">
    <location>
        <begin position="152"/>
        <end position="156"/>
    </location>
</feature>
<evidence type="ECO:0000256" key="3">
    <source>
        <dbReference type="PROSITE-ProRule" id="PRU00464"/>
    </source>
</evidence>
<organism evidence="7">
    <name type="scientific">Onchocerca flexuosa</name>
    <dbReference type="NCBI Taxonomy" id="387005"/>
    <lineage>
        <taxon>Eukaryota</taxon>
        <taxon>Metazoa</taxon>
        <taxon>Ecdysozoa</taxon>
        <taxon>Nematoda</taxon>
        <taxon>Chromadorea</taxon>
        <taxon>Rhabditida</taxon>
        <taxon>Spirurina</taxon>
        <taxon>Spiruromorpha</taxon>
        <taxon>Filarioidea</taxon>
        <taxon>Onchocercidae</taxon>
        <taxon>Onchocerca</taxon>
    </lineage>
</organism>
<dbReference type="WBParaSite" id="OFLC_0000385601-mRNA-1">
    <property type="protein sequence ID" value="OFLC_0000385601-mRNA-1"/>
    <property type="gene ID" value="OFLC_0000385601"/>
</dbReference>
<dbReference type="FunFam" id="3.30.428.10:FF:000005">
    <property type="entry name" value="Histidine triad nucleotide-binding protein 1"/>
    <property type="match status" value="1"/>
</dbReference>
<dbReference type="PANTHER" id="PTHR23089">
    <property type="entry name" value="HISTIDINE TRIAD HIT PROTEIN"/>
    <property type="match status" value="1"/>
</dbReference>
<dbReference type="Gene3D" id="3.30.428.10">
    <property type="entry name" value="HIT-like"/>
    <property type="match status" value="1"/>
</dbReference>
<evidence type="ECO:0000313" key="7">
    <source>
        <dbReference type="WBParaSite" id="OFLC_0000385601-mRNA-1"/>
    </source>
</evidence>
<reference evidence="5 6" key="2">
    <citation type="submission" date="2018-11" db="EMBL/GenBank/DDBJ databases">
        <authorList>
            <consortium name="Pathogen Informatics"/>
        </authorList>
    </citation>
    <scope>NUCLEOTIDE SEQUENCE [LARGE SCALE GENOMIC DNA]</scope>
</reference>
<gene>
    <name evidence="5" type="ORF">OFLC_LOCUS3857</name>
</gene>
<dbReference type="PRINTS" id="PR00332">
    <property type="entry name" value="HISTRIAD"/>
</dbReference>
<evidence type="ECO:0000256" key="2">
    <source>
        <dbReference type="PIRSR" id="PIRSR601310-3"/>
    </source>
</evidence>
<dbReference type="PROSITE" id="PS51084">
    <property type="entry name" value="HIT_2"/>
    <property type="match status" value="1"/>
</dbReference>
<name>A0A183H8P5_9BILA</name>
<dbReference type="EMBL" id="UZAJ01002725">
    <property type="protein sequence ID" value="VDO37999.1"/>
    <property type="molecule type" value="Genomic_DNA"/>
</dbReference>
<dbReference type="InterPro" id="IPR011146">
    <property type="entry name" value="HIT-like"/>
</dbReference>
<feature type="active site" description="Tele-AMP-histidine intermediate" evidence="1">
    <location>
        <position position="154"/>
    </location>
</feature>
<evidence type="ECO:0000256" key="1">
    <source>
        <dbReference type="PIRSR" id="PIRSR601310-1"/>
    </source>
</evidence>
<dbReference type="InterPro" id="IPR001310">
    <property type="entry name" value="Histidine_triad_HIT"/>
</dbReference>
<dbReference type="CDD" id="cd01276">
    <property type="entry name" value="PKCI_related"/>
    <property type="match status" value="1"/>
</dbReference>
<dbReference type="Proteomes" id="UP000267606">
    <property type="component" value="Unassembled WGS sequence"/>
</dbReference>
<dbReference type="STRING" id="387005.A0A183H8P5"/>
<dbReference type="GO" id="GO:0003824">
    <property type="term" value="F:catalytic activity"/>
    <property type="evidence" value="ECO:0007669"/>
    <property type="project" value="InterPro"/>
</dbReference>